<protein>
    <submittedName>
        <fullName evidence="2">Uncharacterized protein</fullName>
    </submittedName>
</protein>
<dbReference type="AlphaFoldDB" id="A0A061S0T8"/>
<feature type="non-terminal residue" evidence="2">
    <location>
        <position position="83"/>
    </location>
</feature>
<name>A0A061S0T8_9CHLO</name>
<feature type="compositionally biased region" description="Polar residues" evidence="1">
    <location>
        <begin position="1"/>
        <end position="10"/>
    </location>
</feature>
<organism evidence="2">
    <name type="scientific">Tetraselmis sp. GSL018</name>
    <dbReference type="NCBI Taxonomy" id="582737"/>
    <lineage>
        <taxon>Eukaryota</taxon>
        <taxon>Viridiplantae</taxon>
        <taxon>Chlorophyta</taxon>
        <taxon>core chlorophytes</taxon>
        <taxon>Chlorodendrophyceae</taxon>
        <taxon>Chlorodendrales</taxon>
        <taxon>Chlorodendraceae</taxon>
        <taxon>Tetraselmis</taxon>
    </lineage>
</organism>
<evidence type="ECO:0000313" key="2">
    <source>
        <dbReference type="EMBL" id="JAC76426.1"/>
    </source>
</evidence>
<feature type="non-terminal residue" evidence="2">
    <location>
        <position position="1"/>
    </location>
</feature>
<feature type="region of interest" description="Disordered" evidence="1">
    <location>
        <begin position="1"/>
        <end position="43"/>
    </location>
</feature>
<gene>
    <name evidence="2" type="ORF">TSPGSL018_20215</name>
</gene>
<evidence type="ECO:0000256" key="1">
    <source>
        <dbReference type="SAM" id="MobiDB-lite"/>
    </source>
</evidence>
<proteinExistence type="predicted"/>
<sequence>KLGTEHNASTLRPIKSHNAAAGEQRRRGETGAPAQQFDSGSDTLGNAFCYAESLLRRIERLRVSRSSVQYAFSSASVPPSSDK</sequence>
<reference evidence="2" key="1">
    <citation type="submission" date="2014-05" db="EMBL/GenBank/DDBJ databases">
        <title>The transcriptome of the halophilic microalga Tetraselmis sp. GSL018 isolated from the Great Salt Lake, Utah.</title>
        <authorList>
            <person name="Jinkerson R.E."/>
            <person name="D'Adamo S."/>
            <person name="Posewitz M.C."/>
        </authorList>
    </citation>
    <scope>NUCLEOTIDE SEQUENCE</scope>
    <source>
        <strain evidence="2">GSL018</strain>
    </source>
</reference>
<dbReference type="EMBL" id="GBEZ01009146">
    <property type="protein sequence ID" value="JAC76426.1"/>
    <property type="molecule type" value="Transcribed_RNA"/>
</dbReference>
<accession>A0A061S0T8</accession>